<dbReference type="PANTHER" id="PTHR31144:SF1">
    <property type="entry name" value="UPF0602 PROTEIN C4ORF47"/>
    <property type="match status" value="1"/>
</dbReference>
<evidence type="ECO:0000256" key="7">
    <source>
        <dbReference type="SAM" id="MobiDB-lite"/>
    </source>
</evidence>
<feature type="non-terminal residue" evidence="8">
    <location>
        <position position="1"/>
    </location>
</feature>
<reference evidence="8" key="1">
    <citation type="submission" date="2021-02" db="EMBL/GenBank/DDBJ databases">
        <authorList>
            <person name="Dougan E. K."/>
            <person name="Rhodes N."/>
            <person name="Thang M."/>
            <person name="Chan C."/>
        </authorList>
    </citation>
    <scope>NUCLEOTIDE SEQUENCE</scope>
</reference>
<dbReference type="InterPro" id="IPR002885">
    <property type="entry name" value="PPR_rpt"/>
</dbReference>
<evidence type="ECO:0000256" key="1">
    <source>
        <dbReference type="ARBA" id="ARBA00004300"/>
    </source>
</evidence>
<protein>
    <recommendedName>
        <fullName evidence="5">Cilia-and flagella-associated protein 96</fullName>
    </recommendedName>
</protein>
<dbReference type="GO" id="GO:0005881">
    <property type="term" value="C:cytoplasmic microtubule"/>
    <property type="evidence" value="ECO:0007669"/>
    <property type="project" value="TreeGrafter"/>
</dbReference>
<dbReference type="Gene3D" id="1.25.40.10">
    <property type="entry name" value="Tetratricopeptide repeat domain"/>
    <property type="match status" value="1"/>
</dbReference>
<keyword evidence="2" id="KW-0963">Cytoplasm</keyword>
<keyword evidence="9" id="KW-1185">Reference proteome</keyword>
<evidence type="ECO:0000256" key="2">
    <source>
        <dbReference type="ARBA" id="ARBA00022490"/>
    </source>
</evidence>
<comment type="caution">
    <text evidence="8">The sequence shown here is derived from an EMBL/GenBank/DDBJ whole genome shotgun (WGS) entry which is preliminary data.</text>
</comment>
<dbReference type="Proteomes" id="UP000654075">
    <property type="component" value="Unassembled WGS sequence"/>
</dbReference>
<evidence type="ECO:0000256" key="6">
    <source>
        <dbReference type="PROSITE-ProRule" id="PRU00708"/>
    </source>
</evidence>
<dbReference type="AlphaFoldDB" id="A0A813EZQ0"/>
<dbReference type="InterPro" id="IPR029358">
    <property type="entry name" value="CFAP96"/>
</dbReference>
<organism evidence="8 9">
    <name type="scientific">Polarella glacialis</name>
    <name type="common">Dinoflagellate</name>
    <dbReference type="NCBI Taxonomy" id="89957"/>
    <lineage>
        <taxon>Eukaryota</taxon>
        <taxon>Sar</taxon>
        <taxon>Alveolata</taxon>
        <taxon>Dinophyceae</taxon>
        <taxon>Suessiales</taxon>
        <taxon>Suessiaceae</taxon>
        <taxon>Polarella</taxon>
    </lineage>
</organism>
<evidence type="ECO:0000256" key="4">
    <source>
        <dbReference type="ARBA" id="ARBA00035656"/>
    </source>
</evidence>
<dbReference type="GO" id="GO:0005813">
    <property type="term" value="C:centrosome"/>
    <property type="evidence" value="ECO:0007669"/>
    <property type="project" value="UniProtKB-SubCell"/>
</dbReference>
<dbReference type="EMBL" id="CAJNNV010015622">
    <property type="protein sequence ID" value="CAE8603671.1"/>
    <property type="molecule type" value="Genomic_DNA"/>
</dbReference>
<sequence length="448" mass="48630">VSFQAAISACEKGMRPAQALKLLKEMHRRALEAGTVAYNAAISACEKGGRWVRAMSLLDELGWRGVHPDTITYNAAASACEKRSCWLPALEILSQAPEPNSLTFAAAIAAVSTEGHRWALVLGLSGTELRNCRAAILPVIQILVARRPISDSSLYLAVSLPEDFAYCGLSDLNVKHLNNRIRSQQQSMTSDASAYTWGYFGVAGSLSIGDNSYGSAQDVYFSFALPLAIGDPYVEPGASMKKGRVVMLDPDARFKPPGTIQEPANKGMEYVPHCDSMKDPKAVKEKFMEYAVPRQIYTNPIKKGGGGVLTGGVIFGFGEPGKFPEHMPDDYDSARKDRIKDLEEHHKKCQEAPFKGIAYGNQNFQTNTDAYGGYEVPTHIPREPMPDLTKKYPHEAPFRPANPSKKGMVGALLGGIPEHLPDPGKGPATRKPVDENAPPAFKLGGPML</sequence>
<dbReference type="Pfam" id="PF15239">
    <property type="entry name" value="CFAP96-like"/>
    <property type="match status" value="1"/>
</dbReference>
<evidence type="ECO:0000313" key="9">
    <source>
        <dbReference type="Proteomes" id="UP000654075"/>
    </source>
</evidence>
<keyword evidence="3" id="KW-0206">Cytoskeleton</keyword>
<evidence type="ECO:0000313" key="8">
    <source>
        <dbReference type="EMBL" id="CAE8603671.1"/>
    </source>
</evidence>
<dbReference type="PANTHER" id="PTHR31144">
    <property type="entry name" value="UPF0602 PROTEIN C4ORF47"/>
    <property type="match status" value="1"/>
</dbReference>
<gene>
    <name evidence="8" type="ORF">PGLA1383_LOCUS21877</name>
</gene>
<dbReference type="PROSITE" id="PS51375">
    <property type="entry name" value="PPR"/>
    <property type="match status" value="1"/>
</dbReference>
<feature type="repeat" description="PPR" evidence="6">
    <location>
        <begin position="34"/>
        <end position="68"/>
    </location>
</feature>
<proteinExistence type="inferred from homology"/>
<dbReference type="OrthoDB" id="437817at2759"/>
<feature type="region of interest" description="Disordered" evidence="7">
    <location>
        <begin position="399"/>
        <end position="448"/>
    </location>
</feature>
<dbReference type="Pfam" id="PF01535">
    <property type="entry name" value="PPR"/>
    <property type="match status" value="1"/>
</dbReference>
<dbReference type="InterPro" id="IPR011990">
    <property type="entry name" value="TPR-like_helical_dom_sf"/>
</dbReference>
<comment type="similarity">
    <text evidence="4">Belongs to the CFAP96 family.</text>
</comment>
<feature type="non-terminal residue" evidence="8">
    <location>
        <position position="448"/>
    </location>
</feature>
<dbReference type="Pfam" id="PF13041">
    <property type="entry name" value="PPR_2"/>
    <property type="match status" value="1"/>
</dbReference>
<name>A0A813EZQ0_POLGL</name>
<accession>A0A813EZQ0</accession>
<evidence type="ECO:0000256" key="5">
    <source>
        <dbReference type="ARBA" id="ARBA00035693"/>
    </source>
</evidence>
<evidence type="ECO:0000256" key="3">
    <source>
        <dbReference type="ARBA" id="ARBA00023212"/>
    </source>
</evidence>
<comment type="subcellular location">
    <subcellularLocation>
        <location evidence="1">Cytoplasm</location>
        <location evidence="1">Cytoskeleton</location>
        <location evidence="1">Microtubule organizing center</location>
        <location evidence="1">Centrosome</location>
    </subcellularLocation>
</comment>